<dbReference type="InterPro" id="IPR036864">
    <property type="entry name" value="Zn2-C6_fun-type_DNA-bd_sf"/>
</dbReference>
<proteinExistence type="predicted"/>
<dbReference type="GO" id="GO:0000978">
    <property type="term" value="F:RNA polymerase II cis-regulatory region sequence-specific DNA binding"/>
    <property type="evidence" value="ECO:0007669"/>
    <property type="project" value="TreeGrafter"/>
</dbReference>
<feature type="domain" description="Zn(2)-C6 fungal-type" evidence="7">
    <location>
        <begin position="31"/>
        <end position="60"/>
    </location>
</feature>
<name>A0A225AH74_TALAT</name>
<evidence type="ECO:0000256" key="6">
    <source>
        <dbReference type="SAM" id="MobiDB-lite"/>
    </source>
</evidence>
<keyword evidence="1" id="KW-0479">Metal-binding</keyword>
<dbReference type="InterPro" id="IPR015814">
    <property type="entry name" value="Pgluconate_DH_NAD-bd_C"/>
</dbReference>
<dbReference type="CDD" id="cd12148">
    <property type="entry name" value="fungal_TF_MHR"/>
    <property type="match status" value="1"/>
</dbReference>
<dbReference type="SUPFAM" id="SSF57701">
    <property type="entry name" value="Zn2/Cys6 DNA-binding domain"/>
    <property type="match status" value="1"/>
</dbReference>
<dbReference type="CDD" id="cd00067">
    <property type="entry name" value="GAL4"/>
    <property type="match status" value="1"/>
</dbReference>
<dbReference type="Gene3D" id="1.10.1040.10">
    <property type="entry name" value="N-(1-d-carboxylethyl)-l-norvaline Dehydrogenase, domain 2"/>
    <property type="match status" value="1"/>
</dbReference>
<dbReference type="InterPro" id="IPR007219">
    <property type="entry name" value="XnlR_reg_dom"/>
</dbReference>
<keyword evidence="4" id="KW-0804">Transcription</keyword>
<dbReference type="InterPro" id="IPR001138">
    <property type="entry name" value="Zn2Cys6_DnaBD"/>
</dbReference>
<evidence type="ECO:0000256" key="4">
    <source>
        <dbReference type="ARBA" id="ARBA00023163"/>
    </source>
</evidence>
<evidence type="ECO:0000313" key="9">
    <source>
        <dbReference type="Proteomes" id="UP000214365"/>
    </source>
</evidence>
<feature type="compositionally biased region" description="Pro residues" evidence="6">
    <location>
        <begin position="119"/>
        <end position="128"/>
    </location>
</feature>
<dbReference type="Gene3D" id="3.40.50.720">
    <property type="entry name" value="NAD(P)-binding Rossmann-like Domain"/>
    <property type="match status" value="1"/>
</dbReference>
<keyword evidence="9" id="KW-1185">Reference proteome</keyword>
<dbReference type="RefSeq" id="XP_020116499.1">
    <property type="nucleotide sequence ID" value="XM_020263087.1"/>
</dbReference>
<dbReference type="PROSITE" id="PS00463">
    <property type="entry name" value="ZN2_CY6_FUNGAL_1"/>
    <property type="match status" value="1"/>
</dbReference>
<keyword evidence="5" id="KW-0539">Nucleus</keyword>
<dbReference type="OrthoDB" id="2283488at2759"/>
<dbReference type="GO" id="GO:0000981">
    <property type="term" value="F:DNA-binding transcription factor activity, RNA polymerase II-specific"/>
    <property type="evidence" value="ECO:0007669"/>
    <property type="project" value="InterPro"/>
</dbReference>
<dbReference type="GO" id="GO:0008270">
    <property type="term" value="F:zinc ion binding"/>
    <property type="evidence" value="ECO:0007669"/>
    <property type="project" value="InterPro"/>
</dbReference>
<feature type="region of interest" description="Disordered" evidence="6">
    <location>
        <begin position="89"/>
        <end position="145"/>
    </location>
</feature>
<dbReference type="InterPro" id="IPR051127">
    <property type="entry name" value="Fungal_SecMet_Regulators"/>
</dbReference>
<dbReference type="PROSITE" id="PS50048">
    <property type="entry name" value="ZN2_CY6_FUNGAL_2"/>
    <property type="match status" value="1"/>
</dbReference>
<protein>
    <recommendedName>
        <fullName evidence="7">Zn(2)-C6 fungal-type domain-containing protein</fullName>
    </recommendedName>
</protein>
<dbReference type="InterPro" id="IPR036291">
    <property type="entry name" value="NAD(P)-bd_dom_sf"/>
</dbReference>
<reference evidence="8 9" key="1">
    <citation type="submission" date="2015-06" db="EMBL/GenBank/DDBJ databases">
        <title>Talaromyces atroroseus IBT 11181 draft genome.</title>
        <authorList>
            <person name="Rasmussen K.B."/>
            <person name="Rasmussen S."/>
            <person name="Petersen B."/>
            <person name="Sicheritz-Ponten T."/>
            <person name="Mortensen U.H."/>
            <person name="Thrane U."/>
        </authorList>
    </citation>
    <scope>NUCLEOTIDE SEQUENCE [LARGE SCALE GENOMIC DNA]</scope>
    <source>
        <strain evidence="8 9">IBT 11181</strain>
    </source>
</reference>
<dbReference type="GO" id="GO:0005634">
    <property type="term" value="C:nucleus"/>
    <property type="evidence" value="ECO:0007669"/>
    <property type="project" value="TreeGrafter"/>
</dbReference>
<gene>
    <name evidence="8" type="ORF">UA08_08191</name>
</gene>
<dbReference type="Pfam" id="PF00172">
    <property type="entry name" value="Zn_clus"/>
    <property type="match status" value="1"/>
</dbReference>
<keyword evidence="3" id="KW-0238">DNA-binding</keyword>
<organism evidence="8 9">
    <name type="scientific">Talaromyces atroroseus</name>
    <dbReference type="NCBI Taxonomy" id="1441469"/>
    <lineage>
        <taxon>Eukaryota</taxon>
        <taxon>Fungi</taxon>
        <taxon>Dikarya</taxon>
        <taxon>Ascomycota</taxon>
        <taxon>Pezizomycotina</taxon>
        <taxon>Eurotiomycetes</taxon>
        <taxon>Eurotiomycetidae</taxon>
        <taxon>Eurotiales</taxon>
        <taxon>Trichocomaceae</taxon>
        <taxon>Talaromyces</taxon>
        <taxon>Talaromyces sect. Trachyspermi</taxon>
    </lineage>
</organism>
<dbReference type="AlphaFoldDB" id="A0A225AH74"/>
<dbReference type="Proteomes" id="UP000214365">
    <property type="component" value="Unassembled WGS sequence"/>
</dbReference>
<evidence type="ECO:0000256" key="5">
    <source>
        <dbReference type="ARBA" id="ARBA00023242"/>
    </source>
</evidence>
<dbReference type="GeneID" id="31007947"/>
<dbReference type="GO" id="GO:0006351">
    <property type="term" value="P:DNA-templated transcription"/>
    <property type="evidence" value="ECO:0007669"/>
    <property type="project" value="InterPro"/>
</dbReference>
<evidence type="ECO:0000256" key="3">
    <source>
        <dbReference type="ARBA" id="ARBA00023125"/>
    </source>
</evidence>
<evidence type="ECO:0000259" key="7">
    <source>
        <dbReference type="PROSITE" id="PS50048"/>
    </source>
</evidence>
<comment type="caution">
    <text evidence="8">The sequence shown here is derived from an EMBL/GenBank/DDBJ whole genome shotgun (WGS) entry which is preliminary data.</text>
</comment>
<dbReference type="Pfam" id="PF09130">
    <property type="entry name" value="DUF1932"/>
    <property type="match status" value="1"/>
</dbReference>
<dbReference type="PANTHER" id="PTHR47424:SF12">
    <property type="entry name" value="TRANSCRIPTION FACTOR ASQA"/>
    <property type="match status" value="1"/>
</dbReference>
<evidence type="ECO:0000256" key="2">
    <source>
        <dbReference type="ARBA" id="ARBA00023015"/>
    </source>
</evidence>
<dbReference type="InterPro" id="IPR008927">
    <property type="entry name" value="6-PGluconate_DH-like_C_sf"/>
</dbReference>
<dbReference type="Pfam" id="PF04082">
    <property type="entry name" value="Fungal_trans"/>
    <property type="match status" value="1"/>
</dbReference>
<sequence length="1149" mass="127906">MSKPPAKRRLELVFTDPLTKPKPKRQQVSKACEWCRTFRIKCDSRFPCTNCQAKGRACNVRNTNSTRTFSEALKRIETLQDRIKDLEKQVETARSQAHDVVSNQRETAKPEQSPASVNPNPPLNPDPDPPQEECGASGTRSRRKSLKHLESIQIRTAQSQQRHYYGRSSSFYFIGRLSSYLGIAPHQLTPDGLMRLDSETRALSNGKADTEPSHAQSNVLTTEQYLTRGQEEYFLGLFWHSYNLYYPIIDREQFKSYYQSLWTSQTIRKPSALVDIVLAISMQYADALMPRDYLSFRTNIEGIVNVNIDAVGTGRKFFRRCQLLLTDELEGPSNTTLQCHFFSVIYLSNSSYHNVAHSHLASAIRTGVILGLHWRPSETLPLGQAEFNGRLWWTVYALEMKVAMELGRPLAVDLSEVTCHPPENHEDDPHTFEGTNRYTANKHYVQLMLASRSVHAAFQKKYSEVLEECSRDKNYIGNNDQHHHQHQHHNNNINNLYSNPGALEKVAEAFASMVQSLHAWRQDVPEPLKTKRMNGGEPLSTDRSVLNLKQHVPLGMSRCRLFLELLYHNLCMNLYRPFICFYQHPDGNRNTPFVDANAASSLNHAVTITSIIHQALKQTNFLAGFHEAFQWQWNATITLVGFLAAFPASKANLIPSTRKALKLAIQVFDLIGKYLGIACSAARVTRDLFARADRLASLRSNITANANMTSENGVYLQTTANGFAPAFSYTSIYTTDQNVLSTWNADEQAEFASSWATYPGGDEDSYILSLSPRIFSKPPTSEHEKLFPTCNGDWVVPLGTDTSVRTCVIEFAVMVVSVGILSIGDMGMGIARLLRAHAYQVLTVGAGRSQDTLDRIQAASITALPTDQDLVIQSDYILSVVPPRDSLATARRILDAVQLPDTPSKRAERRDAPPKLYFFDLNAAAPRLMRDIESLARNISLPSSSSSSSSFPVVHFLDGGIIGGPPSYNAADDRWKKPSIVISGPVDDDFPSTFAPLAETLNMKIVGPKIGSASALKLSFASLTKGLTALTLLSFATAQSEAVLPELLEHLNEYAPTTAALTTGGAVSMAPKAYRWVEEMRAIGEAFDTEGHWDGLGSRVYGAFAEVYRKVAEDTVLGEEKIGRRQRGQSAEDVAEILAQANRGKPSTQ</sequence>
<keyword evidence="2" id="KW-0805">Transcription regulation</keyword>
<evidence type="ECO:0000313" key="8">
    <source>
        <dbReference type="EMBL" id="OKL56378.1"/>
    </source>
</evidence>
<dbReference type="SUPFAM" id="SSF51735">
    <property type="entry name" value="NAD(P)-binding Rossmann-fold domains"/>
    <property type="match status" value="1"/>
</dbReference>
<dbReference type="GO" id="GO:0000435">
    <property type="term" value="P:positive regulation of transcription from RNA polymerase II promoter by galactose"/>
    <property type="evidence" value="ECO:0007669"/>
    <property type="project" value="TreeGrafter"/>
</dbReference>
<evidence type="ECO:0000256" key="1">
    <source>
        <dbReference type="ARBA" id="ARBA00022723"/>
    </source>
</evidence>
<dbReference type="PANTHER" id="PTHR47424">
    <property type="entry name" value="REGULATORY PROTEIN GAL4"/>
    <property type="match status" value="1"/>
</dbReference>
<dbReference type="SMART" id="SM00906">
    <property type="entry name" value="Fungal_trans"/>
    <property type="match status" value="1"/>
</dbReference>
<dbReference type="Gene3D" id="4.10.240.10">
    <property type="entry name" value="Zn(2)-C6 fungal-type DNA-binding domain"/>
    <property type="match status" value="1"/>
</dbReference>
<dbReference type="SUPFAM" id="SSF48179">
    <property type="entry name" value="6-phosphogluconate dehydrogenase C-terminal domain-like"/>
    <property type="match status" value="1"/>
</dbReference>
<accession>A0A225AH74</accession>
<dbReference type="InterPro" id="IPR013328">
    <property type="entry name" value="6PGD_dom2"/>
</dbReference>
<dbReference type="EMBL" id="LFMY01000014">
    <property type="protein sequence ID" value="OKL56378.1"/>
    <property type="molecule type" value="Genomic_DNA"/>
</dbReference>